<evidence type="ECO:0000313" key="3">
    <source>
        <dbReference type="EMBL" id="KAJ7039454.1"/>
    </source>
</evidence>
<feature type="region of interest" description="Disordered" evidence="1">
    <location>
        <begin position="99"/>
        <end position="128"/>
    </location>
</feature>
<keyword evidence="4" id="KW-1185">Reference proteome</keyword>
<evidence type="ECO:0000256" key="1">
    <source>
        <dbReference type="SAM" id="MobiDB-lite"/>
    </source>
</evidence>
<protein>
    <submittedName>
        <fullName evidence="3">Uncharacterized protein</fullName>
    </submittedName>
</protein>
<gene>
    <name evidence="3" type="ORF">C8F04DRAFT_1255154</name>
</gene>
<keyword evidence="2" id="KW-1133">Transmembrane helix</keyword>
<feature type="transmembrane region" description="Helical" evidence="2">
    <location>
        <begin position="341"/>
        <end position="366"/>
    </location>
</feature>
<keyword evidence="2" id="KW-0472">Membrane</keyword>
<evidence type="ECO:0000256" key="2">
    <source>
        <dbReference type="SAM" id="Phobius"/>
    </source>
</evidence>
<dbReference type="EMBL" id="JARJCM010000027">
    <property type="protein sequence ID" value="KAJ7039454.1"/>
    <property type="molecule type" value="Genomic_DNA"/>
</dbReference>
<comment type="caution">
    <text evidence="3">The sequence shown here is derived from an EMBL/GenBank/DDBJ whole genome shotgun (WGS) entry which is preliminary data.</text>
</comment>
<feature type="transmembrane region" description="Helical" evidence="2">
    <location>
        <begin position="69"/>
        <end position="89"/>
    </location>
</feature>
<sequence>MPTSTFSMFSSSKGVDGFFGLICVVIQMVLTVVLSEPKTEFTPAGRATATVKVVYQPTKCALSNGTGSFPYVAAMGYAAIVSSGLVYILRAKRVVQQVPPPASHADKDPGTGDRPPSPPSDADTESNAKKRPNRWLRLLLIFLIWMVFLSLGAALFVAYLERTPQFVGQLLADVVIIFETGLSHGWSSIASTIHLHGQRYSKFFLLASTSHCVCIIMGLVFRRARRRTVSLVTKYLITETEVVITYIPAVAVAIFPQLNWIYWMIFYPTALAHHVIMAINWILNCVQTFLFKFDAEDLLMVLGPLLLHTLAMCFWTVSITLRGAPFVTKATIWHLSSRRRNIHGAATSLGVIAVFVLYFAIAYSLIHRTNVNDPLWAALYSPKAREGVWYFIRQFRTWKSVQLAKFAVIMPKLQRIMAYEIGAACRTWGTLHWPPKLLILAPAFIFYLHFDLAHPIHAQNLSLATSAPNVNVNSAQILSVKCLARNVTKPAQAADPSMFHPLPDRRAQNIPAKYTTATPSANPTQVALANIPAEYTPNAIHTAQVAPRRIYPKRHKPCSSRSLVDTAQ</sequence>
<feature type="transmembrane region" description="Helical" evidence="2">
    <location>
        <begin position="298"/>
        <end position="321"/>
    </location>
</feature>
<organism evidence="3 4">
    <name type="scientific">Mycena alexandri</name>
    <dbReference type="NCBI Taxonomy" id="1745969"/>
    <lineage>
        <taxon>Eukaryota</taxon>
        <taxon>Fungi</taxon>
        <taxon>Dikarya</taxon>
        <taxon>Basidiomycota</taxon>
        <taxon>Agaricomycotina</taxon>
        <taxon>Agaricomycetes</taxon>
        <taxon>Agaricomycetidae</taxon>
        <taxon>Agaricales</taxon>
        <taxon>Marasmiineae</taxon>
        <taxon>Mycenaceae</taxon>
        <taxon>Mycena</taxon>
    </lineage>
</organism>
<feature type="transmembrane region" description="Helical" evidence="2">
    <location>
        <begin position="242"/>
        <end position="265"/>
    </location>
</feature>
<dbReference type="AlphaFoldDB" id="A0AAD6T441"/>
<dbReference type="Proteomes" id="UP001218188">
    <property type="component" value="Unassembled WGS sequence"/>
</dbReference>
<evidence type="ECO:0000313" key="4">
    <source>
        <dbReference type="Proteomes" id="UP001218188"/>
    </source>
</evidence>
<feature type="transmembrane region" description="Helical" evidence="2">
    <location>
        <begin position="15"/>
        <end position="34"/>
    </location>
</feature>
<proteinExistence type="predicted"/>
<keyword evidence="2" id="KW-0812">Transmembrane</keyword>
<name>A0AAD6T441_9AGAR</name>
<accession>A0AAD6T441</accession>
<feature type="transmembrane region" description="Helical" evidence="2">
    <location>
        <begin position="203"/>
        <end position="221"/>
    </location>
</feature>
<reference evidence="3" key="1">
    <citation type="submission" date="2023-03" db="EMBL/GenBank/DDBJ databases">
        <title>Massive genome expansion in bonnet fungi (Mycena s.s.) driven by repeated elements and novel gene families across ecological guilds.</title>
        <authorList>
            <consortium name="Lawrence Berkeley National Laboratory"/>
            <person name="Harder C.B."/>
            <person name="Miyauchi S."/>
            <person name="Viragh M."/>
            <person name="Kuo A."/>
            <person name="Thoen E."/>
            <person name="Andreopoulos B."/>
            <person name="Lu D."/>
            <person name="Skrede I."/>
            <person name="Drula E."/>
            <person name="Henrissat B."/>
            <person name="Morin E."/>
            <person name="Kohler A."/>
            <person name="Barry K."/>
            <person name="LaButti K."/>
            <person name="Morin E."/>
            <person name="Salamov A."/>
            <person name="Lipzen A."/>
            <person name="Mereny Z."/>
            <person name="Hegedus B."/>
            <person name="Baldrian P."/>
            <person name="Stursova M."/>
            <person name="Weitz H."/>
            <person name="Taylor A."/>
            <person name="Grigoriev I.V."/>
            <person name="Nagy L.G."/>
            <person name="Martin F."/>
            <person name="Kauserud H."/>
        </authorList>
    </citation>
    <scope>NUCLEOTIDE SEQUENCE</scope>
    <source>
        <strain evidence="3">CBHHK200</strain>
    </source>
</reference>
<feature type="transmembrane region" description="Helical" evidence="2">
    <location>
        <begin position="138"/>
        <end position="160"/>
    </location>
</feature>